<dbReference type="AlphaFoldDB" id="A0A317TWV6"/>
<proteinExistence type="predicted"/>
<comment type="caution">
    <text evidence="1">The sequence shown here is derived from an EMBL/GenBank/DDBJ whole genome shotgun (WGS) entry which is preliminary data.</text>
</comment>
<dbReference type="Proteomes" id="UP000247152">
    <property type="component" value="Unassembled WGS sequence"/>
</dbReference>
<sequence>MPRTSCIPHPESERLLLIRKWQLNACEKDACAAALLNLFEYWHNIKLEQKSQAQSYNEVAQRHGDNSSQIETLLQWHTSEQLESSLLNIFNKRRIQKAIEVLENLKFISIHRNPNPRYSFDKTRFFLFHPNEVCAWLKDYSAKKPNVNEDKSFENTSSMVQNDLIDRDDLHLSISENCTYDDYKSDLPEEQIAPTIGANCTQQYTKNTYQDYLQKLPTQINTRFDAFGVFWDKWVEFTNKPVNKKRSSEIFTRIVKSLEDPLMREILDALEKQKQEKDLRQRLNLFVAQWPDPSGWLKEARWEDEVYLDEAFYQSELLRRNSGLTQSKQVMKQQRECYLDVQYKSSVTRNQDKNSNDIANRHDAIQQFNEEFRSRKRSS</sequence>
<dbReference type="OrthoDB" id="68493at2"/>
<name>A0A317TWV6_9GAMM</name>
<keyword evidence="4" id="KW-1185">Reference proteome</keyword>
<accession>A0A317TWV6</accession>
<evidence type="ECO:0000313" key="2">
    <source>
        <dbReference type="EMBL" id="RUR21135.1"/>
    </source>
</evidence>
<dbReference type="EMBL" id="QHJG01000060">
    <property type="protein sequence ID" value="PWY53863.1"/>
    <property type="molecule type" value="Genomic_DNA"/>
</dbReference>
<organism evidence="1 3">
    <name type="scientific">Legionella qingyii</name>
    <dbReference type="NCBI Taxonomy" id="2184757"/>
    <lineage>
        <taxon>Bacteria</taxon>
        <taxon>Pseudomonadati</taxon>
        <taxon>Pseudomonadota</taxon>
        <taxon>Gammaproteobacteria</taxon>
        <taxon>Legionellales</taxon>
        <taxon>Legionellaceae</taxon>
        <taxon>Legionella</taxon>
    </lineage>
</organism>
<dbReference type="EMBL" id="RZGX01000019">
    <property type="protein sequence ID" value="RUR21135.1"/>
    <property type="molecule type" value="Genomic_DNA"/>
</dbReference>
<gene>
    <name evidence="1" type="ORF">DGG96_20005</name>
    <name evidence="2" type="ORF">ELY20_13560</name>
</gene>
<evidence type="ECO:0008006" key="5">
    <source>
        <dbReference type="Google" id="ProtNLM"/>
    </source>
</evidence>
<protein>
    <recommendedName>
        <fullName evidence="5">Vir protein</fullName>
    </recommendedName>
</protein>
<dbReference type="RefSeq" id="WP_110144231.1">
    <property type="nucleotide sequence ID" value="NZ_QHJG01000060.1"/>
</dbReference>
<evidence type="ECO:0000313" key="1">
    <source>
        <dbReference type="EMBL" id="PWY53863.1"/>
    </source>
</evidence>
<evidence type="ECO:0000313" key="4">
    <source>
        <dbReference type="Proteomes" id="UP000287374"/>
    </source>
</evidence>
<reference evidence="2 4" key="2">
    <citation type="submission" date="2018-12" db="EMBL/GenBank/DDBJ databases">
        <title>Legionella sp,whole genome shotgun sequence.</title>
        <authorList>
            <person name="Wu H."/>
        </authorList>
    </citation>
    <scope>NUCLEOTIDE SEQUENCE [LARGE SCALE GENOMIC DNA]</scope>
    <source>
        <strain evidence="2">Km489</strain>
        <strain evidence="4">km489</strain>
    </source>
</reference>
<evidence type="ECO:0000313" key="3">
    <source>
        <dbReference type="Proteomes" id="UP000247152"/>
    </source>
</evidence>
<dbReference type="Proteomes" id="UP000287374">
    <property type="component" value="Unassembled WGS sequence"/>
</dbReference>
<reference evidence="1 3" key="1">
    <citation type="submission" date="2018-05" db="EMBL/GenBank/DDBJ databases">
        <title>Legionella qingyii sp.nov., whole genome shotgun sequence.</title>
        <authorList>
            <person name="Wu H."/>
            <person name="Zhu Q."/>
            <person name="Hu C."/>
        </authorList>
    </citation>
    <scope>NUCLEOTIDE SEQUENCE [LARGE SCALE GENOMIC DNA]</scope>
    <source>
        <strain evidence="1 3">HEB18</strain>
    </source>
</reference>